<dbReference type="GO" id="GO:0004674">
    <property type="term" value="F:protein serine/threonine kinase activity"/>
    <property type="evidence" value="ECO:0007669"/>
    <property type="project" value="UniProtKB-KW"/>
</dbReference>
<gene>
    <name evidence="10" type="ORF">BESB_019450</name>
</gene>
<dbReference type="EMBL" id="NWUJ01000012">
    <property type="protein sequence ID" value="PFH32004.1"/>
    <property type="molecule type" value="Genomic_DNA"/>
</dbReference>
<feature type="domain" description="UBA" evidence="9">
    <location>
        <begin position="1038"/>
        <end position="1084"/>
    </location>
</feature>
<feature type="region of interest" description="Disordered" evidence="7">
    <location>
        <begin position="604"/>
        <end position="712"/>
    </location>
</feature>
<evidence type="ECO:0000313" key="10">
    <source>
        <dbReference type="EMBL" id="PFH32004.1"/>
    </source>
</evidence>
<feature type="compositionally biased region" description="Basic and acidic residues" evidence="7">
    <location>
        <begin position="1835"/>
        <end position="1846"/>
    </location>
</feature>
<sequence>MFWHQQRLKRVVHGRPTPEEPLSACCPVSTPQSPLVPVSSNAAGHFAQNPRASLARSCTSSAPQTSLSVGGVPSSLLHQAVSCDATAVGVGTRLVTPPLRNGTIPPSPAHVWNLARGSLQDTEEKSTTTGRACTSRCNSGRVSCATTPARHETPAVIGGHGTQAELRYQSPRPGAYSARAPSPSPDHRVACAGLGMPARLCVPSRLLPRGYTGAAHASQENAGDFHSLFSQPRIQEDVLALLHAQGTPSSRLASLHSLAPLCTARYRPSTSPYSQDGSQTDRPRSVAVPLGALATPPPRHAQASVSARCPPAGGNAAACERTVGLLTGVLHSAAAGPDQAVGLRDGPFSRRPCPPAGCTFALAAQLEAGEREAWLSFTSSPQGPLAGSFGPARESTEPPGRRLDVESTCPPSSAGVASSNFVGSSPPASRFSAPHQPRREGAVSFQGSLSPFLACSTGHCPPPFDASSSVGSRVRPRAGDGRAVEVLNSAAGSVHLPSLPLSFSASAADCAAPPPGPPSSEARSSMTSRLLPTAAAGSSLAGQGARKLDGGAQLRIAVSPIRSARLAKGGSVIRDHPLLSYRQTHAGPEDLSALHTRAARMPAAARNLGGSEPRGSRVRPADPSRMRAPPSEWRLSQTSAGGAPREAKRNMGRSAAQIASAAPVKGSETDRSACRKKGAATTGSSGAGRAETLSHSSGALTSRQSEEVGKRSMGQYTLGETIGEGTFGKVKLGVHVATQEQVAIKILEKSRIKEADDVERVVREIHILQTVKHPHVVRLFEIIETQQHLYLIMEYASGGELYDYIVNRQRVEEMEACKFFRQILSGVEQIHVLKICHRDLKPENILLDADLNIKIVDFGLSNTYTGRSTLKTACGSPSYAAPEMIEGKDYEPLAVDVWSCGVILFALLAGYLPFEDRSTDGLYRKIIKGDFECPEWVSDLAQDLLRRLLETDPTKRLRPECIKRHPWYNLVTESGDVSFSIGGSTSLPSSFAPGEKQSIAGSSREGAQARLAPLAATPVAASGCGVPFCGSCAQWINEIDPEAPLAASILCHMVRMGLDARKAVESLRKGERTSLTAAYFLLLAKASRGSGRASLLNTGATGNMANAEPVAAPLDRALPIPCLPRAGASRKARRAAVAPPEASANSAISAHSAAAACFPASFCLSASPRGTAAARNVAAVSQHSRVSEAAPSLAKAPADAAVLSDLRPRVCCEPAGGEARQTETATSALPPPAPPACRVPAVGFEGLGVDTRSGREEKETGRAAGETETAAPVATELARAYVNQQDAAKLHAGGGDVKPSGLTERGLTEDEYGFLDSRQRSSMSDSTVASSSAGVPLTIVSKKGLGASERQGFAAPSAGVSTSSSGSRPAAASKASSRGHSARPAGSSVGPPSSVPRCATLRRPAVGSPPSLAETGLVSAGRPAQTSARLGPPRASANRARLHKLRLGEKTIPMLPLSARGCATYRAPCSARPRLAAEVGSAAEPAGRTRAPAPLSGSKALSAGAAARPTGAPSALPRVPLTARGGLAPARDAGGSTRGAAAGAVMSRRLGAARSGATALDLPQERGKESGKTGTLVATQEGGASADESESQGSAKRSLPETEATEVGRSARVPARPLGVPTRRALTARGRLASSAVTTGLTRARAGLGERLADGRSGLSTARGAAPGKAGGLETARGEIKGRPSPASPVETGVGRPVSQRSVVARPLTARGGSVSAVPRPAKQTGETLSTPIETTRIPPARLGSLTSRLCGSISFRRTSPESALPAREGASIARPTRASALRAVDSSLISKVSSTARAARRQTVVSEALPPACPESGNVRLRVPLGSRVEASARGKDSELAKEEEPAACPRSVANTRDRAEAEIFEEGRRLQCESALKKAVSACERSEDGSEAFAGWVSQGDSGLRDLRSSKADGFTSTRDCAGADYILSENQGSHPPCGGLAISNVEHAGDAPFPGLSGDYASGFEPVHNLELSSAPPDGSYSSSIKRYPLRPSEHGPAARAGPQASFCDGARLLAKPAAFDSSSLLSMPNRLLPGDTCANQVASPLTVFHPLKTLQPSRSRTTPFPATSVHV</sequence>
<dbReference type="InterPro" id="IPR011009">
    <property type="entry name" value="Kinase-like_dom_sf"/>
</dbReference>
<dbReference type="Proteomes" id="UP000224006">
    <property type="component" value="Chromosome XI"/>
</dbReference>
<dbReference type="GO" id="GO:0035556">
    <property type="term" value="P:intracellular signal transduction"/>
    <property type="evidence" value="ECO:0007669"/>
    <property type="project" value="TreeGrafter"/>
</dbReference>
<dbReference type="FunFam" id="1.10.510.10:FF:000956">
    <property type="entry name" value="CAMK family protein kinase"/>
    <property type="match status" value="1"/>
</dbReference>
<feature type="domain" description="Protein kinase" evidence="8">
    <location>
        <begin position="716"/>
        <end position="968"/>
    </location>
</feature>
<evidence type="ECO:0000256" key="2">
    <source>
        <dbReference type="ARBA" id="ARBA00022679"/>
    </source>
</evidence>
<feature type="compositionally biased region" description="Low complexity" evidence="7">
    <location>
        <begin position="1354"/>
        <end position="1397"/>
    </location>
</feature>
<feature type="compositionally biased region" description="Low complexity" evidence="7">
    <location>
        <begin position="1530"/>
        <end position="1542"/>
    </location>
</feature>
<dbReference type="Gene3D" id="1.10.510.10">
    <property type="entry name" value="Transferase(Phosphotransferase) domain 1"/>
    <property type="match status" value="1"/>
</dbReference>
<feature type="region of interest" description="Disordered" evidence="7">
    <location>
        <begin position="1835"/>
        <end position="1855"/>
    </location>
</feature>
<reference evidence="10 11" key="1">
    <citation type="submission" date="2017-09" db="EMBL/GenBank/DDBJ databases">
        <title>Genome sequencing of Besnoitia besnoiti strain Bb-Ger1.</title>
        <authorList>
            <person name="Schares G."/>
            <person name="Venepally P."/>
            <person name="Lorenzi H.A."/>
        </authorList>
    </citation>
    <scope>NUCLEOTIDE SEQUENCE [LARGE SCALE GENOMIC DNA]</scope>
    <source>
        <strain evidence="10 11">Bb-Ger1</strain>
    </source>
</reference>
<evidence type="ECO:0000256" key="7">
    <source>
        <dbReference type="SAM" id="MobiDB-lite"/>
    </source>
</evidence>
<comment type="caution">
    <text evidence="10">The sequence shown here is derived from an EMBL/GenBank/DDBJ whole genome shotgun (WGS) entry which is preliminary data.</text>
</comment>
<dbReference type="Pfam" id="PF00069">
    <property type="entry name" value="Pkinase"/>
    <property type="match status" value="1"/>
</dbReference>
<feature type="binding site" evidence="6">
    <location>
        <position position="745"/>
    </location>
    <ligand>
        <name>ATP</name>
        <dbReference type="ChEBI" id="CHEBI:30616"/>
    </ligand>
</feature>
<dbReference type="RefSeq" id="XP_029216013.1">
    <property type="nucleotide sequence ID" value="XM_029360654.1"/>
</dbReference>
<dbReference type="InterPro" id="IPR008271">
    <property type="entry name" value="Ser/Thr_kinase_AS"/>
</dbReference>
<keyword evidence="3 6" id="KW-0547">Nucleotide-binding</keyword>
<feature type="region of interest" description="Disordered" evidence="7">
    <location>
        <begin position="1353"/>
        <end position="1439"/>
    </location>
</feature>
<evidence type="ECO:0000259" key="9">
    <source>
        <dbReference type="PROSITE" id="PS50030"/>
    </source>
</evidence>
<keyword evidence="11" id="KW-1185">Reference proteome</keyword>
<evidence type="ECO:0000259" key="8">
    <source>
        <dbReference type="PROSITE" id="PS50011"/>
    </source>
</evidence>
<dbReference type="InterPro" id="IPR000719">
    <property type="entry name" value="Prot_kinase_dom"/>
</dbReference>
<dbReference type="PANTHER" id="PTHR24346:SF82">
    <property type="entry name" value="KP78A-RELATED"/>
    <property type="match status" value="1"/>
</dbReference>
<evidence type="ECO:0000256" key="3">
    <source>
        <dbReference type="ARBA" id="ARBA00022741"/>
    </source>
</evidence>
<dbReference type="PROSITE" id="PS50011">
    <property type="entry name" value="PROTEIN_KINASE_DOM"/>
    <property type="match status" value="1"/>
</dbReference>
<evidence type="ECO:0000256" key="4">
    <source>
        <dbReference type="ARBA" id="ARBA00022777"/>
    </source>
</evidence>
<accession>A0A2A9M452</accession>
<dbReference type="GO" id="GO:0005524">
    <property type="term" value="F:ATP binding"/>
    <property type="evidence" value="ECO:0007669"/>
    <property type="project" value="UniProtKB-UniRule"/>
</dbReference>
<dbReference type="STRING" id="94643.A0A2A9M452"/>
<dbReference type="PROSITE" id="PS50030">
    <property type="entry name" value="UBA"/>
    <property type="match status" value="1"/>
</dbReference>
<feature type="region of interest" description="Disordered" evidence="7">
    <location>
        <begin position="1481"/>
        <end position="1542"/>
    </location>
</feature>
<dbReference type="OrthoDB" id="348166at2759"/>
<feature type="compositionally biased region" description="Basic and acidic residues" evidence="7">
    <location>
        <begin position="394"/>
        <end position="405"/>
    </location>
</feature>
<dbReference type="PROSITE" id="PS00107">
    <property type="entry name" value="PROTEIN_KINASE_ATP"/>
    <property type="match status" value="1"/>
</dbReference>
<dbReference type="GeneID" id="40307006"/>
<feature type="compositionally biased region" description="Polar residues" evidence="7">
    <location>
        <begin position="409"/>
        <end position="427"/>
    </location>
</feature>
<dbReference type="PROSITE" id="PS00108">
    <property type="entry name" value="PROTEIN_KINASE_ST"/>
    <property type="match status" value="1"/>
</dbReference>
<dbReference type="InterPro" id="IPR015940">
    <property type="entry name" value="UBA"/>
</dbReference>
<dbReference type="PANTHER" id="PTHR24346">
    <property type="entry name" value="MAP/MICROTUBULE AFFINITY-REGULATING KINASE"/>
    <property type="match status" value="1"/>
</dbReference>
<evidence type="ECO:0000256" key="1">
    <source>
        <dbReference type="ARBA" id="ARBA00022527"/>
    </source>
</evidence>
<organism evidence="10 11">
    <name type="scientific">Besnoitia besnoiti</name>
    <name type="common">Apicomplexan protozoan</name>
    <dbReference type="NCBI Taxonomy" id="94643"/>
    <lineage>
        <taxon>Eukaryota</taxon>
        <taxon>Sar</taxon>
        <taxon>Alveolata</taxon>
        <taxon>Apicomplexa</taxon>
        <taxon>Conoidasida</taxon>
        <taxon>Coccidia</taxon>
        <taxon>Eucoccidiorida</taxon>
        <taxon>Eimeriorina</taxon>
        <taxon>Sarcocystidae</taxon>
        <taxon>Besnoitia</taxon>
    </lineage>
</organism>
<keyword evidence="2" id="KW-0808">Transferase</keyword>
<feature type="compositionally biased region" description="Low complexity" evidence="7">
    <location>
        <begin position="679"/>
        <end position="690"/>
    </location>
</feature>
<dbReference type="GO" id="GO:0005737">
    <property type="term" value="C:cytoplasm"/>
    <property type="evidence" value="ECO:0007669"/>
    <property type="project" value="TreeGrafter"/>
</dbReference>
<evidence type="ECO:0000256" key="5">
    <source>
        <dbReference type="ARBA" id="ARBA00022840"/>
    </source>
</evidence>
<evidence type="ECO:0000256" key="6">
    <source>
        <dbReference type="PROSITE-ProRule" id="PRU10141"/>
    </source>
</evidence>
<proteinExistence type="predicted"/>
<dbReference type="SUPFAM" id="SSF56112">
    <property type="entry name" value="Protein kinase-like (PK-like)"/>
    <property type="match status" value="1"/>
</dbReference>
<dbReference type="SMART" id="SM00220">
    <property type="entry name" value="S_TKc"/>
    <property type="match status" value="1"/>
</dbReference>
<name>A0A2A9M452_BESBE</name>
<feature type="compositionally biased region" description="Polar residues" evidence="7">
    <location>
        <begin position="693"/>
        <end position="703"/>
    </location>
</feature>
<feature type="region of interest" description="Disordered" evidence="7">
    <location>
        <begin position="377"/>
        <end position="436"/>
    </location>
</feature>
<keyword evidence="4 10" id="KW-0418">Kinase</keyword>
<dbReference type="FunFam" id="3.30.200.20:FF:000003">
    <property type="entry name" value="Non-specific serine/threonine protein kinase"/>
    <property type="match status" value="1"/>
</dbReference>
<dbReference type="InterPro" id="IPR017441">
    <property type="entry name" value="Protein_kinase_ATP_BS"/>
</dbReference>
<feature type="region of interest" description="Disordered" evidence="7">
    <location>
        <begin position="1555"/>
        <end position="1611"/>
    </location>
</feature>
<protein>
    <submittedName>
        <fullName evidence="10">Putative histone kinase SNF1</fullName>
    </submittedName>
</protein>
<dbReference type="VEuPathDB" id="ToxoDB:BESB_019450"/>
<evidence type="ECO:0000313" key="11">
    <source>
        <dbReference type="Proteomes" id="UP000224006"/>
    </source>
</evidence>
<feature type="compositionally biased region" description="Low complexity" evidence="7">
    <location>
        <begin position="1491"/>
        <end position="1507"/>
    </location>
</feature>
<keyword evidence="5 6" id="KW-0067">ATP-binding</keyword>
<dbReference type="CDD" id="cd14003">
    <property type="entry name" value="STKc_AMPK-like"/>
    <property type="match status" value="1"/>
</dbReference>
<keyword evidence="1" id="KW-0723">Serine/threonine-protein kinase</keyword>
<dbReference type="KEGG" id="bbes:BESB_019450"/>
<feature type="region of interest" description="Disordered" evidence="7">
    <location>
        <begin position="1654"/>
        <end position="1699"/>
    </location>
</feature>